<keyword evidence="3" id="KW-1185">Reference proteome</keyword>
<dbReference type="AlphaFoldDB" id="A0A975TUQ5"/>
<dbReference type="Proteomes" id="UP000693972">
    <property type="component" value="Unassembled WGS sequence"/>
</dbReference>
<keyword evidence="1" id="KW-1133">Transmembrane helix</keyword>
<keyword evidence="1" id="KW-0812">Transmembrane</keyword>
<feature type="transmembrane region" description="Helical" evidence="1">
    <location>
        <begin position="12"/>
        <end position="31"/>
    </location>
</feature>
<keyword evidence="1" id="KW-0472">Membrane</keyword>
<dbReference type="EMBL" id="JAIMBW010000001">
    <property type="protein sequence ID" value="MBY4895193.1"/>
    <property type="molecule type" value="Genomic_DNA"/>
</dbReference>
<dbReference type="EMBL" id="CP078073">
    <property type="protein sequence ID" value="QXL87795.1"/>
    <property type="molecule type" value="Genomic_DNA"/>
</dbReference>
<name>A0A975TUQ5_9RHOB</name>
<proteinExistence type="predicted"/>
<evidence type="ECO:0000313" key="3">
    <source>
        <dbReference type="Proteomes" id="UP000693972"/>
    </source>
</evidence>
<organism evidence="2">
    <name type="scientific">Gymnodinialimonas phycosphaerae</name>
    <dbReference type="NCBI Taxonomy" id="2841589"/>
    <lineage>
        <taxon>Bacteria</taxon>
        <taxon>Pseudomonadati</taxon>
        <taxon>Pseudomonadota</taxon>
        <taxon>Alphaproteobacteria</taxon>
        <taxon>Rhodobacterales</taxon>
        <taxon>Paracoccaceae</taxon>
        <taxon>Gymnodinialimonas</taxon>
    </lineage>
</organism>
<feature type="transmembrane region" description="Helical" evidence="1">
    <location>
        <begin position="62"/>
        <end position="80"/>
    </location>
</feature>
<sequence length="158" mass="16593">MHALLYRLFRLRRLICVAILLPMLSVAIVYLLKGPVALALAPIAVLVPVAHVLWYPNARMETLPVSISLSFVLILGGMIGPDVGLVGLALRLAGIAVLGGLLVLAFSTVLIRCDFSGTGATDHDPRAALVAAVASGVEAGGDALPRTRGRQDHLRACQ</sequence>
<accession>A0A975TUQ5</accession>
<gene>
    <name evidence="2" type="ORF">KUL25_20720</name>
</gene>
<evidence type="ECO:0000256" key="1">
    <source>
        <dbReference type="SAM" id="Phobius"/>
    </source>
</evidence>
<evidence type="ECO:0000313" key="2">
    <source>
        <dbReference type="EMBL" id="QXL87795.1"/>
    </source>
</evidence>
<feature type="transmembrane region" description="Helical" evidence="1">
    <location>
        <begin position="92"/>
        <end position="111"/>
    </location>
</feature>
<feature type="transmembrane region" description="Helical" evidence="1">
    <location>
        <begin position="37"/>
        <end position="55"/>
    </location>
</feature>
<dbReference type="RefSeq" id="WP_257894647.1">
    <property type="nucleotide sequence ID" value="NZ_JAIMBW010000001.1"/>
</dbReference>
<protein>
    <submittedName>
        <fullName evidence="2">Uncharacterized protein</fullName>
    </submittedName>
</protein>
<reference evidence="2 3" key="1">
    <citation type="submission" date="2021-07" db="EMBL/GenBank/DDBJ databases">
        <title>Karlodiniumbacter phycospheric gen. nov., sp. nov., a phycosphere bacterium isolated from karlodinium veneficum.</title>
        <authorList>
            <person name="Peng Y."/>
            <person name="Jiang L."/>
            <person name="Lee J."/>
        </authorList>
    </citation>
    <scope>NUCLEOTIDE SEQUENCE</scope>
    <source>
        <strain evidence="2 3">N5</strain>
    </source>
</reference>